<dbReference type="EMBL" id="AP012051">
    <property type="protein sequence ID" value="BAL80139.1"/>
    <property type="molecule type" value="Genomic_DNA"/>
</dbReference>
<evidence type="ECO:0008006" key="3">
    <source>
        <dbReference type="Google" id="ProtNLM"/>
    </source>
</evidence>
<gene>
    <name evidence="1" type="ordered locus">CSE_00130</name>
</gene>
<dbReference type="Proteomes" id="UP000004793">
    <property type="component" value="Chromosome"/>
</dbReference>
<name>A0A7U6GD29_CALEA</name>
<organism evidence="1 2">
    <name type="scientific">Caldisericum exile (strain DSM 21853 / NBRC 104410 / AZM16c01)</name>
    <dbReference type="NCBI Taxonomy" id="511051"/>
    <lineage>
        <taxon>Bacteria</taxon>
        <taxon>Pseudomonadati</taxon>
        <taxon>Caldisericota/Cryosericota group</taxon>
        <taxon>Caldisericota</taxon>
        <taxon>Caldisericia</taxon>
        <taxon>Caldisericales</taxon>
        <taxon>Caldisericaceae</taxon>
        <taxon>Caldisericum</taxon>
    </lineage>
</organism>
<evidence type="ECO:0000313" key="1">
    <source>
        <dbReference type="EMBL" id="BAL80139.1"/>
    </source>
</evidence>
<dbReference type="KEGG" id="cex:CSE_00130"/>
<dbReference type="InterPro" id="IPR036439">
    <property type="entry name" value="Dockerin_dom_sf"/>
</dbReference>
<keyword evidence="2" id="KW-1185">Reference proteome</keyword>
<dbReference type="RefSeq" id="WP_014452550.1">
    <property type="nucleotide sequence ID" value="NC_017096.1"/>
</dbReference>
<dbReference type="AlphaFoldDB" id="A0A7U6GD29"/>
<evidence type="ECO:0000313" key="2">
    <source>
        <dbReference type="Proteomes" id="UP000004793"/>
    </source>
</evidence>
<accession>A0A7U6GD29</accession>
<reference evidence="1 2" key="1">
    <citation type="submission" date="2011-01" db="EMBL/GenBank/DDBJ databases">
        <title>Whole genome sequence of Caldisericum exile AZM16c01.</title>
        <authorList>
            <person name="Narita-Yamada S."/>
            <person name="Kawakoshi A."/>
            <person name="Nakamura S."/>
            <person name="Sasagawa M."/>
            <person name="Fukada J."/>
            <person name="Sekine M."/>
            <person name="Kato Y."/>
            <person name="Fukai R."/>
            <person name="Sasaki K."/>
            <person name="Hanamaki A."/>
            <person name="Narita H."/>
            <person name="Konno Y."/>
            <person name="Mori K."/>
            <person name="Yamazaki S."/>
            <person name="Suzuki K."/>
            <person name="Fujita N."/>
        </authorList>
    </citation>
    <scope>NUCLEOTIDE SEQUENCE [LARGE SCALE GENOMIC DNA]</scope>
    <source>
        <strain evidence="2">DSM 21853 / NBRC 104410 / AZM16c01</strain>
    </source>
</reference>
<dbReference type="GO" id="GO:0000272">
    <property type="term" value="P:polysaccharide catabolic process"/>
    <property type="evidence" value="ECO:0007669"/>
    <property type="project" value="InterPro"/>
</dbReference>
<dbReference type="Gene3D" id="3.40.50.1460">
    <property type="match status" value="1"/>
</dbReference>
<sequence>MGRVCINKALKRFFIFALVILMGFSFQLNAFSKVGSYKNVLCDSSNLENFIILTKKDFIDALKPIEEFFPQYNYFYIPVESIGLQDPMSVRKYIFEHFNSGYLLIALNEHVLEQGTLTIDQSGSFSPKTVKSDMFYGLEDIDFDNDGNYGEFYDDILKSGLKFRFIVARLPFDSIKDFQKYFESLKAFRDKLPLVLLAASFIAFPNETYDGGKILTGDGARLTELLKERFFNDAITLYEKGGDFPSIYDCTMPLNRENFISASKNATLILWDAHGSQTGAYSETWTDKNGNGIPENGEFTFMPFISSSDTFSTNAIVFSGSCLNLQGYNNLGNAFLKNGSVAFVGSREVSYAPSYFHEPSDGGSSSIMYYFAENLYKGKTIGKALYDSFKYFYDNLLYSDLEDPVESGLLNIYDFNIYGLPSITLNYVKSERKSIGGLNQKDLSFEFNYDDNKKEFIIKVLSDTPYFVILPKGLFVKRVYYENSKNAPIFDWYFNIVRANFHSPLVIIGVVRGEVQGNVIVKGDDFENHYPVSFSGFDIKDFNFDFIVDETDFEMLKQSFGKTYMNDGFLSQCDLDSNLKIDGTDALMFFHK</sequence>
<protein>
    <recommendedName>
        <fullName evidence="3">Gingipain domain-containing protein</fullName>
    </recommendedName>
</protein>
<dbReference type="Gene3D" id="1.10.1330.10">
    <property type="entry name" value="Dockerin domain"/>
    <property type="match status" value="1"/>
</dbReference>
<proteinExistence type="predicted"/>